<keyword evidence="2 6" id="KW-0479">Metal-binding</keyword>
<dbReference type="PROSITE" id="PS51257">
    <property type="entry name" value="PROKAR_LIPOPROTEIN"/>
    <property type="match status" value="1"/>
</dbReference>
<dbReference type="HAMAP" id="MF_01400">
    <property type="entry name" value="MsrB"/>
    <property type="match status" value="1"/>
</dbReference>
<organism evidence="9 10">
    <name type="scientific">Mangrovivirga cuniculi</name>
    <dbReference type="NCBI Taxonomy" id="2715131"/>
    <lineage>
        <taxon>Bacteria</taxon>
        <taxon>Pseudomonadati</taxon>
        <taxon>Bacteroidota</taxon>
        <taxon>Cytophagia</taxon>
        <taxon>Cytophagales</taxon>
        <taxon>Mangrovivirgaceae</taxon>
        <taxon>Mangrovivirga</taxon>
    </lineage>
</organism>
<dbReference type="Gene3D" id="2.170.150.20">
    <property type="entry name" value="Peptide methionine sulfoxide reductase"/>
    <property type="match status" value="1"/>
</dbReference>
<keyword evidence="10" id="KW-1185">Reference proteome</keyword>
<evidence type="ECO:0000256" key="2">
    <source>
        <dbReference type="ARBA" id="ARBA00022723"/>
    </source>
</evidence>
<comment type="catalytic activity">
    <reaction evidence="5 6">
        <text>L-methionyl-[protein] + [thioredoxin]-disulfide + H2O = L-methionyl-(R)-S-oxide-[protein] + [thioredoxin]-dithiol</text>
        <dbReference type="Rhea" id="RHEA:24164"/>
        <dbReference type="Rhea" id="RHEA-COMP:10698"/>
        <dbReference type="Rhea" id="RHEA-COMP:10700"/>
        <dbReference type="Rhea" id="RHEA-COMP:12313"/>
        <dbReference type="Rhea" id="RHEA-COMP:12314"/>
        <dbReference type="ChEBI" id="CHEBI:15377"/>
        <dbReference type="ChEBI" id="CHEBI:16044"/>
        <dbReference type="ChEBI" id="CHEBI:29950"/>
        <dbReference type="ChEBI" id="CHEBI:45764"/>
        <dbReference type="ChEBI" id="CHEBI:50058"/>
        <dbReference type="EC" id="1.8.4.12"/>
    </reaction>
</comment>
<evidence type="ECO:0000256" key="4">
    <source>
        <dbReference type="ARBA" id="ARBA00023002"/>
    </source>
</evidence>
<feature type="binding site" evidence="6">
    <location>
        <position position="80"/>
    </location>
    <ligand>
        <name>Zn(2+)</name>
        <dbReference type="ChEBI" id="CHEBI:29105"/>
    </ligand>
</feature>
<dbReference type="InterPro" id="IPR028427">
    <property type="entry name" value="Met_Sox_Rdtase_MsrB"/>
</dbReference>
<feature type="active site" description="Nucleophile" evidence="6">
    <location>
        <position position="152"/>
    </location>
</feature>
<evidence type="ECO:0000259" key="8">
    <source>
        <dbReference type="PROSITE" id="PS51790"/>
    </source>
</evidence>
<dbReference type="GO" id="GO:0030091">
    <property type="term" value="P:protein repair"/>
    <property type="evidence" value="ECO:0007669"/>
    <property type="project" value="InterPro"/>
</dbReference>
<protein>
    <recommendedName>
        <fullName evidence="6">Peptide methionine sulfoxide reductase MsrB</fullName>
        <ecNumber evidence="6">1.8.4.12</ecNumber>
    </recommendedName>
    <alternativeName>
        <fullName evidence="6">Peptide-methionine (R)-S-oxide reductase</fullName>
    </alternativeName>
</protein>
<keyword evidence="7" id="KW-0732">Signal</keyword>
<sequence length="166" mass="18685">MYRFNVIILLSAFVFVSACGQEGTQSVESVNNHNFEVVKSEQEWKKELTQEEYNILREKGTERAFSGKYDNFKKKGVYTCAGCGTKVFSSKTKFDSGTGWPSYYDVYNEENLLLVEDRSMGMVRTEVVCGTCGGHLGHVFKDGPQPTGLRYCINSAALDFIPKDKL</sequence>
<evidence type="ECO:0000313" key="9">
    <source>
        <dbReference type="EMBL" id="QCK17053.1"/>
    </source>
</evidence>
<feature type="binding site" evidence="6">
    <location>
        <position position="132"/>
    </location>
    <ligand>
        <name>Zn(2+)</name>
        <dbReference type="ChEBI" id="CHEBI:29105"/>
    </ligand>
</feature>
<comment type="similarity">
    <text evidence="1 6">Belongs to the MsrB Met sulfoxide reductase family.</text>
</comment>
<dbReference type="NCBIfam" id="TIGR00357">
    <property type="entry name" value="peptide-methionine (R)-S-oxide reductase MsrB"/>
    <property type="match status" value="1"/>
</dbReference>
<reference evidence="9 10" key="1">
    <citation type="submission" date="2018-04" db="EMBL/GenBank/DDBJ databases">
        <title>Complete genome uncultured novel isolate.</title>
        <authorList>
            <person name="Merlino G."/>
        </authorList>
    </citation>
    <scope>NUCLEOTIDE SEQUENCE [LARGE SCALE GENOMIC DNA]</scope>
    <source>
        <strain evidence="10">R1DC9</strain>
    </source>
</reference>
<comment type="cofactor">
    <cofactor evidence="6">
        <name>Zn(2+)</name>
        <dbReference type="ChEBI" id="CHEBI:29105"/>
    </cofactor>
    <text evidence="6">Binds 1 zinc ion per subunit. The zinc ion is important for the structural integrity of the protein.</text>
</comment>
<feature type="binding site" evidence="6">
    <location>
        <position position="83"/>
    </location>
    <ligand>
        <name>Zn(2+)</name>
        <dbReference type="ChEBI" id="CHEBI:29105"/>
    </ligand>
</feature>
<keyword evidence="4 6" id="KW-0560">Oxidoreductase</keyword>
<evidence type="ECO:0000256" key="3">
    <source>
        <dbReference type="ARBA" id="ARBA00022833"/>
    </source>
</evidence>
<evidence type="ECO:0000313" key="10">
    <source>
        <dbReference type="Proteomes" id="UP000298616"/>
    </source>
</evidence>
<dbReference type="GO" id="GO:0033743">
    <property type="term" value="F:peptide-methionine (R)-S-oxide reductase activity"/>
    <property type="evidence" value="ECO:0007669"/>
    <property type="project" value="UniProtKB-UniRule"/>
</dbReference>
<proteinExistence type="inferred from homology"/>
<dbReference type="SUPFAM" id="SSF51316">
    <property type="entry name" value="Mss4-like"/>
    <property type="match status" value="1"/>
</dbReference>
<dbReference type="GO" id="GO:0008270">
    <property type="term" value="F:zinc ion binding"/>
    <property type="evidence" value="ECO:0007669"/>
    <property type="project" value="UniProtKB-UniRule"/>
</dbReference>
<dbReference type="InterPro" id="IPR002579">
    <property type="entry name" value="Met_Sox_Rdtase_MsrB_dom"/>
</dbReference>
<dbReference type="Proteomes" id="UP000298616">
    <property type="component" value="Chromosome"/>
</dbReference>
<dbReference type="EC" id="1.8.4.12" evidence="6"/>
<gene>
    <name evidence="6 9" type="primary">msrB</name>
    <name evidence="9" type="ORF">DCC35_10425</name>
</gene>
<keyword evidence="3 6" id="KW-0862">Zinc</keyword>
<dbReference type="AlphaFoldDB" id="A0A4D7JQN9"/>
<evidence type="ECO:0000256" key="5">
    <source>
        <dbReference type="ARBA" id="ARBA00048488"/>
    </source>
</evidence>
<dbReference type="PANTHER" id="PTHR10173">
    <property type="entry name" value="METHIONINE SULFOXIDE REDUCTASE"/>
    <property type="match status" value="1"/>
</dbReference>
<feature type="signal peptide" evidence="7">
    <location>
        <begin position="1"/>
        <end position="20"/>
    </location>
</feature>
<feature type="domain" description="MsrB" evidence="8">
    <location>
        <begin position="41"/>
        <end position="163"/>
    </location>
</feature>
<feature type="chain" id="PRO_5020549163" description="Peptide methionine sulfoxide reductase MsrB" evidence="7">
    <location>
        <begin position="21"/>
        <end position="166"/>
    </location>
</feature>
<feature type="binding site" evidence="6">
    <location>
        <position position="129"/>
    </location>
    <ligand>
        <name>Zn(2+)</name>
        <dbReference type="ChEBI" id="CHEBI:29105"/>
    </ligand>
</feature>
<evidence type="ECO:0000256" key="6">
    <source>
        <dbReference type="HAMAP-Rule" id="MF_01400"/>
    </source>
</evidence>
<dbReference type="OrthoDB" id="4174719at2"/>
<dbReference type="KEGG" id="fpf:DCC35_10425"/>
<accession>A0A4D7JQN9</accession>
<name>A0A4D7JQN9_9BACT</name>
<dbReference type="FunFam" id="2.170.150.20:FF:000001">
    <property type="entry name" value="Peptide methionine sulfoxide reductase MsrB"/>
    <property type="match status" value="1"/>
</dbReference>
<evidence type="ECO:0000256" key="7">
    <source>
        <dbReference type="SAM" id="SignalP"/>
    </source>
</evidence>
<dbReference type="PANTHER" id="PTHR10173:SF52">
    <property type="entry name" value="METHIONINE-R-SULFOXIDE REDUCTASE B1"/>
    <property type="match status" value="1"/>
</dbReference>
<dbReference type="GO" id="GO:0006979">
    <property type="term" value="P:response to oxidative stress"/>
    <property type="evidence" value="ECO:0007669"/>
    <property type="project" value="InterPro"/>
</dbReference>
<dbReference type="Pfam" id="PF01641">
    <property type="entry name" value="SelR"/>
    <property type="match status" value="1"/>
</dbReference>
<evidence type="ECO:0000256" key="1">
    <source>
        <dbReference type="ARBA" id="ARBA00007174"/>
    </source>
</evidence>
<dbReference type="PROSITE" id="PS51790">
    <property type="entry name" value="MSRB"/>
    <property type="match status" value="1"/>
</dbReference>
<dbReference type="InterPro" id="IPR011057">
    <property type="entry name" value="Mss4-like_sf"/>
</dbReference>
<dbReference type="GO" id="GO:0005737">
    <property type="term" value="C:cytoplasm"/>
    <property type="evidence" value="ECO:0007669"/>
    <property type="project" value="TreeGrafter"/>
</dbReference>
<dbReference type="EMBL" id="CP028923">
    <property type="protein sequence ID" value="QCK17053.1"/>
    <property type="molecule type" value="Genomic_DNA"/>
</dbReference>